<protein>
    <submittedName>
        <fullName evidence="3">GRF zinc finger family protein</fullName>
    </submittedName>
</protein>
<name>A0A8H6SAE2_9AGAR</name>
<dbReference type="InterPro" id="IPR032854">
    <property type="entry name" value="ALKBH3"/>
</dbReference>
<feature type="compositionally biased region" description="Low complexity" evidence="1">
    <location>
        <begin position="87"/>
        <end position="99"/>
    </location>
</feature>
<keyword evidence="4" id="KW-1185">Reference proteome</keyword>
<proteinExistence type="predicted"/>
<dbReference type="GO" id="GO:0051213">
    <property type="term" value="F:dioxygenase activity"/>
    <property type="evidence" value="ECO:0007669"/>
    <property type="project" value="InterPro"/>
</dbReference>
<dbReference type="RefSeq" id="XP_037216690.1">
    <property type="nucleotide sequence ID" value="XM_037367296.1"/>
</dbReference>
<dbReference type="EMBL" id="JACAZF010000009">
    <property type="protein sequence ID" value="KAF7295327.1"/>
    <property type="molecule type" value="Genomic_DNA"/>
</dbReference>
<dbReference type="InterPro" id="IPR027450">
    <property type="entry name" value="AlkB-like"/>
</dbReference>
<dbReference type="Pfam" id="PF13532">
    <property type="entry name" value="2OG-FeII_Oxy_2"/>
    <property type="match status" value="1"/>
</dbReference>
<feature type="domain" description="Alpha-ketoglutarate-dependent dioxygenase AlkB-like" evidence="2">
    <location>
        <begin position="298"/>
        <end position="379"/>
    </location>
</feature>
<organism evidence="3 4">
    <name type="scientific">Mycena indigotica</name>
    <dbReference type="NCBI Taxonomy" id="2126181"/>
    <lineage>
        <taxon>Eukaryota</taxon>
        <taxon>Fungi</taxon>
        <taxon>Dikarya</taxon>
        <taxon>Basidiomycota</taxon>
        <taxon>Agaricomycotina</taxon>
        <taxon>Agaricomycetes</taxon>
        <taxon>Agaricomycetidae</taxon>
        <taxon>Agaricales</taxon>
        <taxon>Marasmiineae</taxon>
        <taxon>Mycenaceae</taxon>
        <taxon>Mycena</taxon>
    </lineage>
</organism>
<dbReference type="Gene3D" id="2.60.120.590">
    <property type="entry name" value="Alpha-ketoglutarate-dependent dioxygenase AlkB-like"/>
    <property type="match status" value="1"/>
</dbReference>
<evidence type="ECO:0000256" key="1">
    <source>
        <dbReference type="SAM" id="MobiDB-lite"/>
    </source>
</evidence>
<reference evidence="3" key="1">
    <citation type="submission" date="2020-05" db="EMBL/GenBank/DDBJ databases">
        <title>Mycena genomes resolve the evolution of fungal bioluminescence.</title>
        <authorList>
            <person name="Tsai I.J."/>
        </authorList>
    </citation>
    <scope>NUCLEOTIDE SEQUENCE</scope>
    <source>
        <strain evidence="3">171206Taipei</strain>
    </source>
</reference>
<evidence type="ECO:0000313" key="4">
    <source>
        <dbReference type="Proteomes" id="UP000636479"/>
    </source>
</evidence>
<dbReference type="PANTHER" id="PTHR31212">
    <property type="entry name" value="ALPHA-KETOGLUTARATE-DEPENDENT DIOXYGENASE ALKB HOMOLOG 3"/>
    <property type="match status" value="1"/>
</dbReference>
<dbReference type="GO" id="GO:0006307">
    <property type="term" value="P:DNA alkylation repair"/>
    <property type="evidence" value="ECO:0007669"/>
    <property type="project" value="InterPro"/>
</dbReference>
<dbReference type="AlphaFoldDB" id="A0A8H6SAE2"/>
<gene>
    <name evidence="3" type="ORF">MIND_01072000</name>
</gene>
<dbReference type="Proteomes" id="UP000636479">
    <property type="component" value="Unassembled WGS sequence"/>
</dbReference>
<evidence type="ECO:0000313" key="3">
    <source>
        <dbReference type="EMBL" id="KAF7295327.1"/>
    </source>
</evidence>
<dbReference type="InterPro" id="IPR037151">
    <property type="entry name" value="AlkB-like_sf"/>
</dbReference>
<accession>A0A8H6SAE2</accession>
<dbReference type="SUPFAM" id="SSF51197">
    <property type="entry name" value="Clavaminate synthase-like"/>
    <property type="match status" value="1"/>
</dbReference>
<sequence length="454" mass="51048">MTEEIDTDSLVAIVRAMSSSSLPEEQVLDALAICNGDPTAAAQHLTKKRKRAGLDGWLKPGTVTTSQKRKAELPVPPIASTLRHSSRPPSSKSSASPKPAVDLMSVLQQAPEMHKSVLKLPPLLLSSPAMVAKHIPCVTLHPSVLPQELACRLFYTMIDHARDHNWSRNKWWLFDRVVESPHRTNFFARRTNGLDDNHQWQEAAQYWQVSDPVQSLHYLNSSEMEEACCVIERVVNDELRKRPRFPLEWAGSSKDDPGWRANVAASNCYDGGKEGVHPFSLSAYTFADIQKHLLVLAGTSRRFRLREIIPNAEAESRHARTFNIPVTHNSLTIMHASCQEKFKHCVPQENAIDAFRPPLPRFPGGPVEPSNIRINITFRFYRPDFRPDSIPRCKCDIPMILRPDMKNHVDGITDKYWWACSGGAQNDGKTCSLWQLFDMSKEGRGPVVADAQGP</sequence>
<dbReference type="OrthoDB" id="545910at2759"/>
<feature type="region of interest" description="Disordered" evidence="1">
    <location>
        <begin position="53"/>
        <end position="99"/>
    </location>
</feature>
<comment type="caution">
    <text evidence="3">The sequence shown here is derived from an EMBL/GenBank/DDBJ whole genome shotgun (WGS) entry which is preliminary data.</text>
</comment>
<dbReference type="PANTHER" id="PTHR31212:SF4">
    <property type="entry name" value="ALPHA-KETOGLUTARATE-DEPENDENT DIOXYGENASE ALKB HOMOLOG 3"/>
    <property type="match status" value="1"/>
</dbReference>
<dbReference type="GeneID" id="59349812"/>
<evidence type="ECO:0000259" key="2">
    <source>
        <dbReference type="Pfam" id="PF13532"/>
    </source>
</evidence>